<accession>R0LJD3</accession>
<evidence type="ECO:0000313" key="2">
    <source>
        <dbReference type="Proteomes" id="UP000296049"/>
    </source>
</evidence>
<dbReference type="AlphaFoldDB" id="R0LJD3"/>
<proteinExistence type="predicted"/>
<gene>
    <name evidence="1" type="ORF">Anapl_01526</name>
</gene>
<organism evidence="1 2">
    <name type="scientific">Anas platyrhynchos</name>
    <name type="common">Mallard</name>
    <name type="synonym">Anas boschas</name>
    <dbReference type="NCBI Taxonomy" id="8839"/>
    <lineage>
        <taxon>Eukaryota</taxon>
        <taxon>Metazoa</taxon>
        <taxon>Chordata</taxon>
        <taxon>Craniata</taxon>
        <taxon>Vertebrata</taxon>
        <taxon>Euteleostomi</taxon>
        <taxon>Archelosauria</taxon>
        <taxon>Archosauria</taxon>
        <taxon>Dinosauria</taxon>
        <taxon>Saurischia</taxon>
        <taxon>Theropoda</taxon>
        <taxon>Coelurosauria</taxon>
        <taxon>Aves</taxon>
        <taxon>Neognathae</taxon>
        <taxon>Galloanserae</taxon>
        <taxon>Anseriformes</taxon>
        <taxon>Anatidae</taxon>
        <taxon>Anatinae</taxon>
        <taxon>Anas</taxon>
    </lineage>
</organism>
<dbReference type="Proteomes" id="UP000296049">
    <property type="component" value="Unassembled WGS sequence"/>
</dbReference>
<dbReference type="EMBL" id="KB743040">
    <property type="protein sequence ID" value="EOB01795.1"/>
    <property type="molecule type" value="Genomic_DNA"/>
</dbReference>
<reference evidence="2" key="1">
    <citation type="journal article" date="2013" name="Nat. Genet.">
        <title>The duck genome and transcriptome provide insight into an avian influenza virus reservoir species.</title>
        <authorList>
            <person name="Huang Y."/>
            <person name="Li Y."/>
            <person name="Burt D.W."/>
            <person name="Chen H."/>
            <person name="Zhang Y."/>
            <person name="Qian W."/>
            <person name="Kim H."/>
            <person name="Gan S."/>
            <person name="Zhao Y."/>
            <person name="Li J."/>
            <person name="Yi K."/>
            <person name="Feng H."/>
            <person name="Zhu P."/>
            <person name="Li B."/>
            <person name="Liu Q."/>
            <person name="Fairley S."/>
            <person name="Magor K.E."/>
            <person name="Du Z."/>
            <person name="Hu X."/>
            <person name="Goodman L."/>
            <person name="Tafer H."/>
            <person name="Vignal A."/>
            <person name="Lee T."/>
            <person name="Kim K.W."/>
            <person name="Sheng Z."/>
            <person name="An Y."/>
            <person name="Searle S."/>
            <person name="Herrero J."/>
            <person name="Groenen M.A."/>
            <person name="Crooijmans R.P."/>
            <person name="Faraut T."/>
            <person name="Cai Q."/>
            <person name="Webster R.G."/>
            <person name="Aldridge J.R."/>
            <person name="Warren W.C."/>
            <person name="Bartschat S."/>
            <person name="Kehr S."/>
            <person name="Marz M."/>
            <person name="Stadler P.F."/>
            <person name="Smith J."/>
            <person name="Kraus R.H."/>
            <person name="Zhao Y."/>
            <person name="Ren L."/>
            <person name="Fei J."/>
            <person name="Morisson M."/>
            <person name="Kaiser P."/>
            <person name="Griffin D.K."/>
            <person name="Rao M."/>
            <person name="Pitel F."/>
            <person name="Wang J."/>
            <person name="Li N."/>
        </authorList>
    </citation>
    <scope>NUCLEOTIDE SEQUENCE [LARGE SCALE GENOMIC DNA]</scope>
</reference>
<sequence>MLLFEGTSFDLVLSASPKRRRKKENQEDSRLREMRSVYFSASEEYRADTGLTLNLRICPSVITEAPANVSQTAVIRGACKARRQYVEPAERAEGAKSWHCDVGKEYGGVYGRAANKKGREVAGG</sequence>
<evidence type="ECO:0000313" key="1">
    <source>
        <dbReference type="EMBL" id="EOB01795.1"/>
    </source>
</evidence>
<keyword evidence="2" id="KW-1185">Reference proteome</keyword>
<protein>
    <submittedName>
        <fullName evidence="1">Uncharacterized protein</fullName>
    </submittedName>
</protein>
<name>R0LJD3_ANAPL</name>